<keyword evidence="1" id="KW-0472">Membrane</keyword>
<protein>
    <recommendedName>
        <fullName evidence="4">Secreted protein</fullName>
    </recommendedName>
</protein>
<evidence type="ECO:0000313" key="2">
    <source>
        <dbReference type="EMBL" id="MFC4508435.1"/>
    </source>
</evidence>
<keyword evidence="1" id="KW-0812">Transmembrane</keyword>
<feature type="transmembrane region" description="Helical" evidence="1">
    <location>
        <begin position="47"/>
        <end position="67"/>
    </location>
</feature>
<name>A0ABV9B860_9ACTN</name>
<keyword evidence="1" id="KW-1133">Transmembrane helix</keyword>
<proteinExistence type="predicted"/>
<accession>A0ABV9B860</accession>
<reference evidence="3" key="1">
    <citation type="journal article" date="2019" name="Int. J. Syst. Evol. Microbiol.">
        <title>The Global Catalogue of Microorganisms (GCM) 10K type strain sequencing project: providing services to taxonomists for standard genome sequencing and annotation.</title>
        <authorList>
            <consortium name="The Broad Institute Genomics Platform"/>
            <consortium name="The Broad Institute Genome Sequencing Center for Infectious Disease"/>
            <person name="Wu L."/>
            <person name="Ma J."/>
        </authorList>
    </citation>
    <scope>NUCLEOTIDE SEQUENCE [LARGE SCALE GENOMIC DNA]</scope>
    <source>
        <strain evidence="3">CGMCC 4.7177</strain>
    </source>
</reference>
<dbReference type="Proteomes" id="UP001595839">
    <property type="component" value="Unassembled WGS sequence"/>
</dbReference>
<dbReference type="EMBL" id="JBHSFK010000082">
    <property type="protein sequence ID" value="MFC4508435.1"/>
    <property type="molecule type" value="Genomic_DNA"/>
</dbReference>
<organism evidence="2 3">
    <name type="scientific">Streptomyces vulcanius</name>
    <dbReference type="NCBI Taxonomy" id="1441876"/>
    <lineage>
        <taxon>Bacteria</taxon>
        <taxon>Bacillati</taxon>
        <taxon>Actinomycetota</taxon>
        <taxon>Actinomycetes</taxon>
        <taxon>Kitasatosporales</taxon>
        <taxon>Streptomycetaceae</taxon>
        <taxon>Streptomyces</taxon>
    </lineage>
</organism>
<comment type="caution">
    <text evidence="2">The sequence shown here is derived from an EMBL/GenBank/DDBJ whole genome shotgun (WGS) entry which is preliminary data.</text>
</comment>
<sequence>MSVHILVLLMLALGVGLALALFAGGIAFGVARWGGAPVPEAINRGSFVAFSAMVLFLTLLAIIATLVT</sequence>
<gene>
    <name evidence="2" type="ORF">ACFPIH_55180</name>
</gene>
<evidence type="ECO:0000313" key="3">
    <source>
        <dbReference type="Proteomes" id="UP001595839"/>
    </source>
</evidence>
<evidence type="ECO:0008006" key="4">
    <source>
        <dbReference type="Google" id="ProtNLM"/>
    </source>
</evidence>
<evidence type="ECO:0000256" key="1">
    <source>
        <dbReference type="SAM" id="Phobius"/>
    </source>
</evidence>
<keyword evidence="3" id="KW-1185">Reference proteome</keyword>
<dbReference type="RefSeq" id="WP_381187160.1">
    <property type="nucleotide sequence ID" value="NZ_JBHSFK010000082.1"/>
</dbReference>